<dbReference type="AlphaFoldDB" id="A0A2T4UI35"/>
<organism evidence="1 2">
    <name type="scientific">Paraconexibacter algicola</name>
    <dbReference type="NCBI Taxonomy" id="2133960"/>
    <lineage>
        <taxon>Bacteria</taxon>
        <taxon>Bacillati</taxon>
        <taxon>Actinomycetota</taxon>
        <taxon>Thermoleophilia</taxon>
        <taxon>Solirubrobacterales</taxon>
        <taxon>Paraconexibacteraceae</taxon>
        <taxon>Paraconexibacter</taxon>
    </lineage>
</organism>
<dbReference type="Gene3D" id="3.40.1350.10">
    <property type="match status" value="1"/>
</dbReference>
<dbReference type="EMBL" id="PYYB01000001">
    <property type="protein sequence ID" value="PTL58900.1"/>
    <property type="molecule type" value="Genomic_DNA"/>
</dbReference>
<evidence type="ECO:0000313" key="1">
    <source>
        <dbReference type="EMBL" id="PTL58900.1"/>
    </source>
</evidence>
<protein>
    <submittedName>
        <fullName evidence="1">Uncharacterized protein</fullName>
    </submittedName>
</protein>
<dbReference type="GO" id="GO:0003676">
    <property type="term" value="F:nucleic acid binding"/>
    <property type="evidence" value="ECO:0007669"/>
    <property type="project" value="InterPro"/>
</dbReference>
<reference evidence="1 2" key="1">
    <citation type="submission" date="2018-03" db="EMBL/GenBank/DDBJ databases">
        <title>Aquarubrobacter algicola gen. nov., sp. nov., a novel actinobacterium isolated from shallow eutrophic lake during the end of cyanobacterial harmful algal blooms.</title>
        <authorList>
            <person name="Chun S.J."/>
        </authorList>
    </citation>
    <scope>NUCLEOTIDE SEQUENCE [LARGE SCALE GENOMIC DNA]</scope>
    <source>
        <strain evidence="1 2">Seoho-28</strain>
    </source>
</reference>
<name>A0A2T4UI35_9ACTN</name>
<dbReference type="InterPro" id="IPR011335">
    <property type="entry name" value="Restrct_endonuc-II-like"/>
</dbReference>
<accession>A0A2T4UI35</accession>
<dbReference type="Proteomes" id="UP000240739">
    <property type="component" value="Unassembled WGS sequence"/>
</dbReference>
<dbReference type="SUPFAM" id="SSF52980">
    <property type="entry name" value="Restriction endonuclease-like"/>
    <property type="match status" value="1"/>
</dbReference>
<keyword evidence="2" id="KW-1185">Reference proteome</keyword>
<evidence type="ECO:0000313" key="2">
    <source>
        <dbReference type="Proteomes" id="UP000240739"/>
    </source>
</evidence>
<comment type="caution">
    <text evidence="1">The sequence shown here is derived from an EMBL/GenBank/DDBJ whole genome shotgun (WGS) entry which is preliminary data.</text>
</comment>
<proteinExistence type="predicted"/>
<sequence>MRETVRESAAESGLPHMVSPAPLHTAAFVVDDHPLDTYLACAALRPTQAILIHPPDRADEAQRLRDVLTRRFATTAHCEEIGDNTHFPQAQALHARLPANTHVHHTGGDGSLASSLRAAHFIADRAPQDASCLDEDRRLLRRDDGTDTPLADLVPANAVTLEVLMDLQGFHRARPDTETQAASHALLDAAGPPPWEQVARLVDDGTTAVAVLRRHIEEAQPRPNRFTRSHHLEVFLRGLFLEYLLSRLITQAAPGHEVHTGVRLTRDAMSLELDVVAIGHYRPYVFSCTTGRTGKNAKAKAFEVLARARQIGGQTARPGLLAALDTQSTPNARQVAHLSTVDRDDTAEQVLVVELTSLAAAAVNGNVADLLLAH</sequence>
<dbReference type="InterPro" id="IPR011856">
    <property type="entry name" value="tRNA_endonuc-like_dom_sf"/>
</dbReference>
<gene>
    <name evidence="1" type="ORF">C7Y72_04145</name>
</gene>